<keyword evidence="2" id="KW-1185">Reference proteome</keyword>
<gene>
    <name evidence="1" type="ordered locus">Hbal_2930</name>
</gene>
<dbReference type="OrthoDB" id="9873563at2"/>
<dbReference type="EMBL" id="CP001678">
    <property type="protein sequence ID" value="ACT60599.1"/>
    <property type="molecule type" value="Genomic_DNA"/>
</dbReference>
<reference evidence="2" key="1">
    <citation type="journal article" date="2011" name="J. Bacteriol.">
        <title>Genome sequences of eight morphologically diverse alphaproteobacteria.</title>
        <authorList>
            <consortium name="US DOE Joint Genome Institute"/>
            <person name="Brown P.J."/>
            <person name="Kysela D.T."/>
            <person name="Buechlein A."/>
            <person name="Hemmerich C."/>
            <person name="Brun Y.V."/>
        </authorList>
    </citation>
    <scope>NUCLEOTIDE SEQUENCE [LARGE SCALE GENOMIC DNA]</scope>
    <source>
        <strain evidence="2">ATCC 49814 / DSM 5838 / IFAM 1418</strain>
    </source>
</reference>
<evidence type="ECO:0000313" key="1">
    <source>
        <dbReference type="EMBL" id="ACT60599.1"/>
    </source>
</evidence>
<dbReference type="HOGENOM" id="CLU_2508190_0_0_5"/>
<accession>C6XR68</accession>
<dbReference type="KEGG" id="hba:Hbal_2930"/>
<protein>
    <submittedName>
        <fullName evidence="1">Uncharacterized protein</fullName>
    </submittedName>
</protein>
<evidence type="ECO:0000313" key="2">
    <source>
        <dbReference type="Proteomes" id="UP000002745"/>
    </source>
</evidence>
<dbReference type="AlphaFoldDB" id="C6XR68"/>
<name>C6XR68_HIRBI</name>
<dbReference type="Proteomes" id="UP000002745">
    <property type="component" value="Chromosome"/>
</dbReference>
<organism evidence="1 2">
    <name type="scientific">Hirschia baltica (strain ATCC 49814 / DSM 5838 / IFAM 1418)</name>
    <dbReference type="NCBI Taxonomy" id="582402"/>
    <lineage>
        <taxon>Bacteria</taxon>
        <taxon>Pseudomonadati</taxon>
        <taxon>Pseudomonadota</taxon>
        <taxon>Alphaproteobacteria</taxon>
        <taxon>Hyphomonadales</taxon>
        <taxon>Hyphomonadaceae</taxon>
        <taxon>Hirschia</taxon>
    </lineage>
</organism>
<dbReference type="RefSeq" id="WP_015828749.1">
    <property type="nucleotide sequence ID" value="NC_012982.1"/>
</dbReference>
<dbReference type="STRING" id="582402.Hbal_2930"/>
<proteinExistence type="predicted"/>
<sequence>MALQFSTRVIAATSLLTTGLIALTIASQNGEISVRTAGLEVKYFQADAQTGKALEINQEQCPPQCPLLDINWKKYADATSLKILR</sequence>